<evidence type="ECO:0000313" key="3">
    <source>
        <dbReference type="EMBL" id="VEL33001.1"/>
    </source>
</evidence>
<organism evidence="3 4">
    <name type="scientific">Protopolystoma xenopodis</name>
    <dbReference type="NCBI Taxonomy" id="117903"/>
    <lineage>
        <taxon>Eukaryota</taxon>
        <taxon>Metazoa</taxon>
        <taxon>Spiralia</taxon>
        <taxon>Lophotrochozoa</taxon>
        <taxon>Platyhelminthes</taxon>
        <taxon>Monogenea</taxon>
        <taxon>Polyopisthocotylea</taxon>
        <taxon>Polystomatidea</taxon>
        <taxon>Polystomatidae</taxon>
        <taxon>Protopolystoma</taxon>
    </lineage>
</organism>
<gene>
    <name evidence="3" type="ORF">PXEA_LOCUS26441</name>
</gene>
<keyword evidence="4" id="KW-1185">Reference proteome</keyword>
<evidence type="ECO:0000256" key="2">
    <source>
        <dbReference type="SAM" id="Phobius"/>
    </source>
</evidence>
<keyword evidence="2" id="KW-0812">Transmembrane</keyword>
<keyword evidence="2" id="KW-0472">Membrane</keyword>
<dbReference type="AlphaFoldDB" id="A0A448XBJ9"/>
<evidence type="ECO:0000313" key="4">
    <source>
        <dbReference type="Proteomes" id="UP000784294"/>
    </source>
</evidence>
<comment type="caution">
    <text evidence="3">The sequence shown here is derived from an EMBL/GenBank/DDBJ whole genome shotgun (WGS) entry which is preliminary data.</text>
</comment>
<dbReference type="Proteomes" id="UP000784294">
    <property type="component" value="Unassembled WGS sequence"/>
</dbReference>
<accession>A0A448XBJ9</accession>
<feature type="region of interest" description="Disordered" evidence="1">
    <location>
        <begin position="62"/>
        <end position="82"/>
    </location>
</feature>
<sequence length="82" mass="9292">MDSTFGPLRRRRIVYSVLTVFILLNFFYLLRLMINGPTIEGDILLDPKLNPNILVDDSSRSLGQQLAAPDQRPLLPGPNVER</sequence>
<protein>
    <submittedName>
        <fullName evidence="3">Uncharacterized protein</fullName>
    </submittedName>
</protein>
<proteinExistence type="predicted"/>
<name>A0A448XBJ9_9PLAT</name>
<keyword evidence="2" id="KW-1133">Transmembrane helix</keyword>
<evidence type="ECO:0000256" key="1">
    <source>
        <dbReference type="SAM" id="MobiDB-lite"/>
    </source>
</evidence>
<dbReference type="EMBL" id="CAAALY010245008">
    <property type="protein sequence ID" value="VEL33001.1"/>
    <property type="molecule type" value="Genomic_DNA"/>
</dbReference>
<reference evidence="3" key="1">
    <citation type="submission" date="2018-11" db="EMBL/GenBank/DDBJ databases">
        <authorList>
            <consortium name="Pathogen Informatics"/>
        </authorList>
    </citation>
    <scope>NUCLEOTIDE SEQUENCE</scope>
</reference>
<feature type="transmembrane region" description="Helical" evidence="2">
    <location>
        <begin position="12"/>
        <end position="30"/>
    </location>
</feature>